<comment type="catalytic activity">
    <reaction evidence="8">
        <text>L-threonyl-[protein] + ATP = O-phospho-L-threonyl-[protein] + ADP + H(+)</text>
        <dbReference type="Rhea" id="RHEA:46608"/>
        <dbReference type="Rhea" id="RHEA-COMP:11060"/>
        <dbReference type="Rhea" id="RHEA-COMP:11605"/>
        <dbReference type="ChEBI" id="CHEBI:15378"/>
        <dbReference type="ChEBI" id="CHEBI:30013"/>
        <dbReference type="ChEBI" id="CHEBI:30616"/>
        <dbReference type="ChEBI" id="CHEBI:61977"/>
        <dbReference type="ChEBI" id="CHEBI:456216"/>
        <dbReference type="EC" id="2.7.11.1"/>
    </reaction>
</comment>
<keyword evidence="7" id="KW-0067">ATP-binding</keyword>
<comment type="catalytic activity">
    <reaction evidence="9">
        <text>L-seryl-[protein] + ATP = O-phospho-L-seryl-[protein] + ADP + H(+)</text>
        <dbReference type="Rhea" id="RHEA:17989"/>
        <dbReference type="Rhea" id="RHEA-COMP:9863"/>
        <dbReference type="Rhea" id="RHEA-COMP:11604"/>
        <dbReference type="ChEBI" id="CHEBI:15378"/>
        <dbReference type="ChEBI" id="CHEBI:29999"/>
        <dbReference type="ChEBI" id="CHEBI:30616"/>
        <dbReference type="ChEBI" id="CHEBI:83421"/>
        <dbReference type="ChEBI" id="CHEBI:456216"/>
        <dbReference type="EC" id="2.7.11.1"/>
    </reaction>
</comment>
<dbReference type="Gene3D" id="3.30.200.20">
    <property type="entry name" value="Phosphorylase Kinase, domain 1"/>
    <property type="match status" value="1"/>
</dbReference>
<protein>
    <recommendedName>
        <fullName evidence="2">non-specific serine/threonine protein kinase</fullName>
        <ecNumber evidence="2">2.7.11.1</ecNumber>
    </recommendedName>
</protein>
<gene>
    <name evidence="12" type="ORF">KQP761_LOCUS3199</name>
</gene>
<dbReference type="OrthoDB" id="10037698at2759"/>
<keyword evidence="4" id="KW-0808">Transferase</keyword>
<organism evidence="12 13">
    <name type="scientific">Rotaria magnacalcarata</name>
    <dbReference type="NCBI Taxonomy" id="392030"/>
    <lineage>
        <taxon>Eukaryota</taxon>
        <taxon>Metazoa</taxon>
        <taxon>Spiralia</taxon>
        <taxon>Gnathifera</taxon>
        <taxon>Rotifera</taxon>
        <taxon>Eurotatoria</taxon>
        <taxon>Bdelloidea</taxon>
        <taxon>Philodinida</taxon>
        <taxon>Philodinidae</taxon>
        <taxon>Rotaria</taxon>
    </lineage>
</organism>
<dbReference type="Pfam" id="PF00069">
    <property type="entry name" value="Pkinase"/>
    <property type="match status" value="1"/>
</dbReference>
<evidence type="ECO:0000256" key="3">
    <source>
        <dbReference type="ARBA" id="ARBA00022527"/>
    </source>
</evidence>
<evidence type="ECO:0000256" key="2">
    <source>
        <dbReference type="ARBA" id="ARBA00012513"/>
    </source>
</evidence>
<dbReference type="InterPro" id="IPR000719">
    <property type="entry name" value="Prot_kinase_dom"/>
</dbReference>
<dbReference type="InterPro" id="IPR011009">
    <property type="entry name" value="Kinase-like_dom_sf"/>
</dbReference>
<dbReference type="SMART" id="SM00220">
    <property type="entry name" value="S_TKc"/>
    <property type="match status" value="1"/>
</dbReference>
<feature type="non-terminal residue" evidence="12">
    <location>
        <position position="1"/>
    </location>
</feature>
<evidence type="ECO:0000313" key="13">
    <source>
        <dbReference type="Proteomes" id="UP000663834"/>
    </source>
</evidence>
<keyword evidence="3" id="KW-0723">Serine/threonine-protein kinase</keyword>
<dbReference type="GO" id="GO:0005737">
    <property type="term" value="C:cytoplasm"/>
    <property type="evidence" value="ECO:0007669"/>
    <property type="project" value="TreeGrafter"/>
</dbReference>
<dbReference type="AlphaFoldDB" id="A0A815BLM4"/>
<evidence type="ECO:0000256" key="7">
    <source>
        <dbReference type="ARBA" id="ARBA00022840"/>
    </source>
</evidence>
<proteinExistence type="predicted"/>
<comment type="caution">
    <text evidence="12">The sequence shown here is derived from an EMBL/GenBank/DDBJ whole genome shotgun (WGS) entry which is preliminary data.</text>
</comment>
<accession>A0A815BLM4</accession>
<dbReference type="GO" id="GO:0005524">
    <property type="term" value="F:ATP binding"/>
    <property type="evidence" value="ECO:0007669"/>
    <property type="project" value="UniProtKB-KW"/>
</dbReference>
<evidence type="ECO:0000256" key="10">
    <source>
        <dbReference type="SAM" id="Coils"/>
    </source>
</evidence>
<dbReference type="SUPFAM" id="SSF56112">
    <property type="entry name" value="Protein kinase-like (PK-like)"/>
    <property type="match status" value="1"/>
</dbReference>
<evidence type="ECO:0000256" key="4">
    <source>
        <dbReference type="ARBA" id="ARBA00022679"/>
    </source>
</evidence>
<comment type="subcellular location">
    <subcellularLocation>
        <location evidence="1">Host cell</location>
    </subcellularLocation>
</comment>
<evidence type="ECO:0000256" key="6">
    <source>
        <dbReference type="ARBA" id="ARBA00022777"/>
    </source>
</evidence>
<reference evidence="12" key="1">
    <citation type="submission" date="2021-02" db="EMBL/GenBank/DDBJ databases">
        <authorList>
            <person name="Nowell W R."/>
        </authorList>
    </citation>
    <scope>NUCLEOTIDE SEQUENCE</scope>
</reference>
<dbReference type="Proteomes" id="UP000663834">
    <property type="component" value="Unassembled WGS sequence"/>
</dbReference>
<evidence type="ECO:0000313" key="12">
    <source>
        <dbReference type="EMBL" id="CAF1269136.1"/>
    </source>
</evidence>
<keyword evidence="5" id="KW-0547">Nucleotide-binding</keyword>
<dbReference type="EMBL" id="CAJNOW010000279">
    <property type="protein sequence ID" value="CAF1269136.1"/>
    <property type="molecule type" value="Genomic_DNA"/>
</dbReference>
<dbReference type="GO" id="GO:0043657">
    <property type="term" value="C:host cell"/>
    <property type="evidence" value="ECO:0007669"/>
    <property type="project" value="UniProtKB-SubCell"/>
</dbReference>
<name>A0A815BLM4_9BILA</name>
<dbReference type="PANTHER" id="PTHR22984">
    <property type="entry name" value="SERINE/THREONINE-PROTEIN KINASE PIM"/>
    <property type="match status" value="1"/>
</dbReference>
<keyword evidence="10" id="KW-0175">Coiled coil</keyword>
<feature type="domain" description="Protein kinase" evidence="11">
    <location>
        <begin position="415"/>
        <end position="726"/>
    </location>
</feature>
<evidence type="ECO:0000256" key="9">
    <source>
        <dbReference type="ARBA" id="ARBA00048679"/>
    </source>
</evidence>
<dbReference type="Gene3D" id="1.10.510.10">
    <property type="entry name" value="Transferase(Phosphotransferase) domain 1"/>
    <property type="match status" value="1"/>
</dbReference>
<feature type="coiled-coil region" evidence="10">
    <location>
        <begin position="23"/>
        <end position="95"/>
    </location>
</feature>
<dbReference type="PANTHER" id="PTHR22984:SF25">
    <property type="entry name" value="PROTEIN KINASE DOMAIN-CONTAINING PROTEIN"/>
    <property type="match status" value="1"/>
</dbReference>
<sequence>KITENYTTMATNGGEEETVRKLIEKQLDEKETINQVMKQLLDELEKIKSEAEEIELIEEKKYQNEIRETKYQHELEKLKGELEKMKRKTAIMKRKTAITKRKTAIMKRKTAITKRKTAITKRETQIIIKIEKIKRRQIREVAEKERKQLELEFASSIKRSRNAFTFHDYFYDIDVLNNLQSFDINVALKDNNYFDDNILNYIEHYSNQFSSYPKLNEEEIQKGFDQLIVNLLNASNNSTSLKYLNTSSSYYLENKFNPNCTFIYKNINIDIDQEKPCLEDFVVCLGNLVSPHVSLSTDSRIEEILQCLTIILVLQHREKIYGFLSNYTHIKFFYVKKKSNSDSYEFCQSQELEMFTYLSETLSSIDMSTTENTRKLGVNEDTWKIITNFLTMDTDFYQYKRLNIDPNDNLLGDRYMITKKLGSGVSSIVYFLKQNEDNLSVEDSPYHVMKILKQSEYSKCFRKEVIIAKRLKRFNDLNKFHLFFQDILHPMSSAKYLFYEKELQCIESLSLIQSKQLIDIVHYLYDCGVIHRDIHPRNLMLDRDSNHIKLIDFGFAIAVNINNKGGCIYIIGPLTYASEPFLDYYSKVLAEGIIPYYFYELEFDLICALNIIMSMANADIKRSINAIRILKDVNERVLKSSQLWKDTKRTNQHYSNLFTLIEKLNDSWYPFCRLEKTDDSDDEIDDSDYKIDDMDQELIPDISKMQTDQSAIFDTIKYELEKLFDM</sequence>
<evidence type="ECO:0000256" key="5">
    <source>
        <dbReference type="ARBA" id="ARBA00022741"/>
    </source>
</evidence>
<evidence type="ECO:0000256" key="1">
    <source>
        <dbReference type="ARBA" id="ARBA00004340"/>
    </source>
</evidence>
<evidence type="ECO:0000256" key="8">
    <source>
        <dbReference type="ARBA" id="ARBA00047899"/>
    </source>
</evidence>
<dbReference type="GO" id="GO:0004674">
    <property type="term" value="F:protein serine/threonine kinase activity"/>
    <property type="evidence" value="ECO:0007669"/>
    <property type="project" value="UniProtKB-KW"/>
</dbReference>
<dbReference type="PROSITE" id="PS50011">
    <property type="entry name" value="PROTEIN_KINASE_DOM"/>
    <property type="match status" value="1"/>
</dbReference>
<dbReference type="EC" id="2.7.11.1" evidence="2"/>
<dbReference type="InterPro" id="IPR051138">
    <property type="entry name" value="PIM_Ser/Thr_kinase"/>
</dbReference>
<evidence type="ECO:0000259" key="11">
    <source>
        <dbReference type="PROSITE" id="PS50011"/>
    </source>
</evidence>
<keyword evidence="6" id="KW-0418">Kinase</keyword>